<accession>A0A7Y6BT02</accession>
<name>A0A7Y6BT02_9BACL</name>
<dbReference type="InterPro" id="IPR024978">
    <property type="entry name" value="Homeodomain_phBC6A51-type"/>
</dbReference>
<gene>
    <name evidence="2" type="ORF">HP552_03005</name>
</gene>
<feature type="domain" description="Homeodomain phBC6A51-type" evidence="1">
    <location>
        <begin position="9"/>
        <end position="64"/>
    </location>
</feature>
<dbReference type="AlphaFoldDB" id="A0A7Y6BT02"/>
<dbReference type="Gene3D" id="1.10.10.60">
    <property type="entry name" value="Homeodomain-like"/>
    <property type="match status" value="1"/>
</dbReference>
<evidence type="ECO:0000259" key="1">
    <source>
        <dbReference type="Pfam" id="PF13022"/>
    </source>
</evidence>
<organism evidence="2 3">
    <name type="scientific">Paenibacillus xylanilyticus</name>
    <dbReference type="NCBI Taxonomy" id="248903"/>
    <lineage>
        <taxon>Bacteria</taxon>
        <taxon>Bacillati</taxon>
        <taxon>Bacillota</taxon>
        <taxon>Bacilli</taxon>
        <taxon>Bacillales</taxon>
        <taxon>Paenibacillaceae</taxon>
        <taxon>Paenibacillus</taxon>
    </lineage>
</organism>
<protein>
    <recommendedName>
        <fullName evidence="1">Homeodomain phBC6A51-type domain-containing protein</fullName>
    </recommendedName>
</protein>
<evidence type="ECO:0000313" key="3">
    <source>
        <dbReference type="Proteomes" id="UP000526125"/>
    </source>
</evidence>
<dbReference type="EMBL" id="JABMCB010000134">
    <property type="protein sequence ID" value="NUU74241.1"/>
    <property type="molecule type" value="Genomic_DNA"/>
</dbReference>
<dbReference type="Pfam" id="PF13022">
    <property type="entry name" value="HTH_Tnp_1_2"/>
    <property type="match status" value="1"/>
</dbReference>
<dbReference type="RefSeq" id="WP_175394175.1">
    <property type="nucleotide sequence ID" value="NZ_JABMCB010000134.1"/>
</dbReference>
<comment type="caution">
    <text evidence="2">The sequence shown here is derived from an EMBL/GenBank/DDBJ whole genome shotgun (WGS) entry which is preliminary data.</text>
</comment>
<reference evidence="2 3" key="1">
    <citation type="submission" date="2020-05" db="EMBL/GenBank/DDBJ databases">
        <title>Genome Sequencing of Type Strains.</title>
        <authorList>
            <person name="Lemaire J.F."/>
            <person name="Inderbitzin P."/>
            <person name="Gregorio O.A."/>
            <person name="Collins S.B."/>
            <person name="Wespe N."/>
            <person name="Knight-Connoni V."/>
        </authorList>
    </citation>
    <scope>NUCLEOTIDE SEQUENCE [LARGE SCALE GENOMIC DNA]</scope>
    <source>
        <strain evidence="2 3">LMG 21957</strain>
    </source>
</reference>
<evidence type="ECO:0000313" key="2">
    <source>
        <dbReference type="EMBL" id="NUU74241.1"/>
    </source>
</evidence>
<proteinExistence type="predicted"/>
<sequence>MSRRKRRGRPVAILDARHHQAITLLAEGRLSYGEIADNIGIDRRTLHRWRMRKDFDRELRKVLARNEREWRRTMQSRLRLRTAHDMTWFFDAVGTV</sequence>
<dbReference type="Proteomes" id="UP000526125">
    <property type="component" value="Unassembled WGS sequence"/>
</dbReference>
<keyword evidence="3" id="KW-1185">Reference proteome</keyword>